<protein>
    <recommendedName>
        <fullName evidence="3">PrcB C-terminal domain-containing protein</fullName>
    </recommendedName>
</protein>
<accession>A0A271J4G0</accession>
<organism evidence="1 2">
    <name type="scientific">Rubrivirga marina</name>
    <dbReference type="NCBI Taxonomy" id="1196024"/>
    <lineage>
        <taxon>Bacteria</taxon>
        <taxon>Pseudomonadati</taxon>
        <taxon>Rhodothermota</taxon>
        <taxon>Rhodothermia</taxon>
        <taxon>Rhodothermales</taxon>
        <taxon>Rubricoccaceae</taxon>
        <taxon>Rubrivirga</taxon>
    </lineage>
</organism>
<sequence>MPNVVLLLAALAFAGCDVFESSEPVAFTRIALPARPVLVNGTTVVRGDYQLSAFTRSVNDSLISVPTIDFDRQTVLGVFYGGSFHAGCRGNVETIEGIRLAGDALIVEVGPLPDLGPCRAIVYPSDMVVVNARATSVRFVGAVPQ</sequence>
<comment type="caution">
    <text evidence="1">The sequence shown here is derived from an EMBL/GenBank/DDBJ whole genome shotgun (WGS) entry which is preliminary data.</text>
</comment>
<proteinExistence type="predicted"/>
<evidence type="ECO:0000313" key="1">
    <source>
        <dbReference type="EMBL" id="PAP78411.1"/>
    </source>
</evidence>
<keyword evidence="2" id="KW-1185">Reference proteome</keyword>
<evidence type="ECO:0008006" key="3">
    <source>
        <dbReference type="Google" id="ProtNLM"/>
    </source>
</evidence>
<name>A0A271J4G0_9BACT</name>
<dbReference type="AlphaFoldDB" id="A0A271J4G0"/>
<reference evidence="1 2" key="1">
    <citation type="submission" date="2016-11" db="EMBL/GenBank/DDBJ databases">
        <title>Study of marine rhodopsin-containing bacteria.</title>
        <authorList>
            <person name="Yoshizawa S."/>
            <person name="Kumagai Y."/>
            <person name="Kogure K."/>
        </authorList>
    </citation>
    <scope>NUCLEOTIDE SEQUENCE [LARGE SCALE GENOMIC DNA]</scope>
    <source>
        <strain evidence="1 2">SAORIC-28</strain>
    </source>
</reference>
<evidence type="ECO:0000313" key="2">
    <source>
        <dbReference type="Proteomes" id="UP000216339"/>
    </source>
</evidence>
<dbReference type="Proteomes" id="UP000216339">
    <property type="component" value="Unassembled WGS sequence"/>
</dbReference>
<dbReference type="EMBL" id="MQWD01000001">
    <property type="protein sequence ID" value="PAP78411.1"/>
    <property type="molecule type" value="Genomic_DNA"/>
</dbReference>
<gene>
    <name evidence="1" type="ORF">BSZ37_19275</name>
</gene>